<dbReference type="InterPro" id="IPR005467">
    <property type="entry name" value="His_kinase_dom"/>
</dbReference>
<accession>A0ABX6K592</accession>
<evidence type="ECO:0000313" key="7">
    <source>
        <dbReference type="Proteomes" id="UP000501408"/>
    </source>
</evidence>
<dbReference type="InterPro" id="IPR003594">
    <property type="entry name" value="HATPase_dom"/>
</dbReference>
<dbReference type="RefSeq" id="WP_096628754.1">
    <property type="nucleotide sequence ID" value="NZ_CP050266.1"/>
</dbReference>
<protein>
    <recommendedName>
        <fullName evidence="2">histidine kinase</fullName>
        <ecNumber evidence="2">2.7.13.3</ecNumber>
    </recommendedName>
</protein>
<evidence type="ECO:0000256" key="1">
    <source>
        <dbReference type="ARBA" id="ARBA00000085"/>
    </source>
</evidence>
<dbReference type="InterPro" id="IPR036097">
    <property type="entry name" value="HisK_dim/P_sf"/>
</dbReference>
<proteinExistence type="predicted"/>
<organism evidence="6 7">
    <name type="scientific">Salinivibrio costicola</name>
    <name type="common">Vibrio costicola</name>
    <dbReference type="NCBI Taxonomy" id="51367"/>
    <lineage>
        <taxon>Bacteria</taxon>
        <taxon>Pseudomonadati</taxon>
        <taxon>Pseudomonadota</taxon>
        <taxon>Gammaproteobacteria</taxon>
        <taxon>Vibrionales</taxon>
        <taxon>Vibrionaceae</taxon>
        <taxon>Salinivibrio</taxon>
    </lineage>
</organism>
<sequence>MSKSHKFDESIRNPFFSLVGRRILLIMILLSGFFTVFTTLLQTYWDYDEAFDNVESRHYEIENIHADLLASSLWIYDLSSVQERLDGLVNLPHVNYLSVRSENYLFEAGSPVEVSKLVNEYPLEYDDPDTGRTQRIGTIYVESDTNTIYAHLIQQFFLTLLLNAIKTLLVCYLILLVFHHTVSQRVFHVAQFLRGYNPLDPGQKKLELPRKKYIMEKEDELDWLAAETNKITDNMSTLYRNIMLERERLSDFTHVSSDWLWETDADLKLTFCSDPMRHALGIDAKHFPYLHDVLTTIGCNQFIGNLQRQQDFAMCEEIIQIDEDTRYFVFQALAHYGVDGFRGFRGTGIDITELKKTQFELETLNQNLEVTVDERTRELQESMERLKAAQDQLVESEKLAALGSLVAGVAHEVNTPLGIAVTASSVVKEITTTLNEAFKEQTLTSTQFASLMKQVDDSISMLEHNLNRASHLIRDFKQTAVDQVSEAHTEFDVKRTIDALIASLHPETRKIPVEPIVKGEEKIIMHSLPGVLTQVISNLVMNSINHAFDDTDTPQILIEFERQDEHLYLCYQDNGCGVPKELHQRIFEPFYTSKRGRGGSGLGLNLVFNLVKQKLQGELQFESTPGEGAKFMFLIPLNLANITSQQQREDDQHTIGKQ</sequence>
<dbReference type="SMART" id="SM00387">
    <property type="entry name" value="HATPase_c"/>
    <property type="match status" value="1"/>
</dbReference>
<dbReference type="PANTHER" id="PTHR43065">
    <property type="entry name" value="SENSOR HISTIDINE KINASE"/>
    <property type="match status" value="1"/>
</dbReference>
<dbReference type="SUPFAM" id="SSF47384">
    <property type="entry name" value="Homodimeric domain of signal transducing histidine kinase"/>
    <property type="match status" value="1"/>
</dbReference>
<evidence type="ECO:0000313" key="6">
    <source>
        <dbReference type="EMBL" id="QIR06347.1"/>
    </source>
</evidence>
<dbReference type="Pfam" id="PF02518">
    <property type="entry name" value="HATPase_c"/>
    <property type="match status" value="1"/>
</dbReference>
<evidence type="ECO:0000256" key="4">
    <source>
        <dbReference type="SAM" id="Phobius"/>
    </source>
</evidence>
<feature type="transmembrane region" description="Helical" evidence="4">
    <location>
        <begin position="156"/>
        <end position="178"/>
    </location>
</feature>
<dbReference type="Gene3D" id="1.10.287.130">
    <property type="match status" value="1"/>
</dbReference>
<feature type="domain" description="Histidine kinase" evidence="5">
    <location>
        <begin position="408"/>
        <end position="639"/>
    </location>
</feature>
<dbReference type="PROSITE" id="PS50109">
    <property type="entry name" value="HIS_KIN"/>
    <property type="match status" value="1"/>
</dbReference>
<dbReference type="EMBL" id="CP050266">
    <property type="protein sequence ID" value="QIR06347.1"/>
    <property type="molecule type" value="Genomic_DNA"/>
</dbReference>
<reference evidence="6 7" key="1">
    <citation type="submission" date="2020-03" db="EMBL/GenBank/DDBJ databases">
        <title>Genome mining reveals the biosynthetic pathways of PHA and ectoines of the halophilic strain Salinivibrio costicola M318 isolated from fermented shrimp paste.</title>
        <authorList>
            <person name="Doan T.V."/>
            <person name="Tran L.T."/>
            <person name="Trieu T.A."/>
            <person name="Nguyen Q.V."/>
            <person name="Quach T.N."/>
            <person name="Phi T.Q."/>
            <person name="Kumar S."/>
        </authorList>
    </citation>
    <scope>NUCLEOTIDE SEQUENCE [LARGE SCALE GENOMIC DNA]</scope>
    <source>
        <strain evidence="6 7">M318</strain>
    </source>
</reference>
<dbReference type="SUPFAM" id="SSF55785">
    <property type="entry name" value="PYP-like sensor domain (PAS domain)"/>
    <property type="match status" value="1"/>
</dbReference>
<evidence type="ECO:0000256" key="2">
    <source>
        <dbReference type="ARBA" id="ARBA00012438"/>
    </source>
</evidence>
<dbReference type="Gene3D" id="3.30.565.10">
    <property type="entry name" value="Histidine kinase-like ATPase, C-terminal domain"/>
    <property type="match status" value="1"/>
</dbReference>
<dbReference type="EC" id="2.7.13.3" evidence="2"/>
<keyword evidence="6" id="KW-0547">Nucleotide-binding</keyword>
<dbReference type="SUPFAM" id="SSF55874">
    <property type="entry name" value="ATPase domain of HSP90 chaperone/DNA topoisomerase II/histidine kinase"/>
    <property type="match status" value="1"/>
</dbReference>
<keyword evidence="4" id="KW-0812">Transmembrane</keyword>
<evidence type="ECO:0000256" key="3">
    <source>
        <dbReference type="SAM" id="Coils"/>
    </source>
</evidence>
<keyword evidence="3" id="KW-0175">Coiled coil</keyword>
<dbReference type="PRINTS" id="PR00344">
    <property type="entry name" value="BCTRLSENSOR"/>
</dbReference>
<keyword evidence="4" id="KW-1133">Transmembrane helix</keyword>
<keyword evidence="6" id="KW-0067">ATP-binding</keyword>
<evidence type="ECO:0000259" key="5">
    <source>
        <dbReference type="PROSITE" id="PS50109"/>
    </source>
</evidence>
<dbReference type="InterPro" id="IPR035965">
    <property type="entry name" value="PAS-like_dom_sf"/>
</dbReference>
<keyword evidence="4" id="KW-0472">Membrane</keyword>
<keyword evidence="7" id="KW-1185">Reference proteome</keyword>
<dbReference type="Pfam" id="PF17149">
    <property type="entry name" value="CHASE5"/>
    <property type="match status" value="1"/>
</dbReference>
<feature type="transmembrane region" description="Helical" evidence="4">
    <location>
        <begin position="21"/>
        <end position="45"/>
    </location>
</feature>
<dbReference type="CDD" id="cd00075">
    <property type="entry name" value="HATPase"/>
    <property type="match status" value="1"/>
</dbReference>
<dbReference type="InterPro" id="IPR036890">
    <property type="entry name" value="HATPase_C_sf"/>
</dbReference>
<dbReference type="InterPro" id="IPR033414">
    <property type="entry name" value="Sensor_dom"/>
</dbReference>
<dbReference type="PANTHER" id="PTHR43065:SF42">
    <property type="entry name" value="TWO-COMPONENT SENSOR PPRA"/>
    <property type="match status" value="1"/>
</dbReference>
<dbReference type="InterPro" id="IPR004358">
    <property type="entry name" value="Sig_transdc_His_kin-like_C"/>
</dbReference>
<comment type="catalytic activity">
    <reaction evidence="1">
        <text>ATP + protein L-histidine = ADP + protein N-phospho-L-histidine.</text>
        <dbReference type="EC" id="2.7.13.3"/>
    </reaction>
</comment>
<feature type="coiled-coil region" evidence="3">
    <location>
        <begin position="354"/>
        <end position="399"/>
    </location>
</feature>
<dbReference type="GO" id="GO:0005524">
    <property type="term" value="F:ATP binding"/>
    <property type="evidence" value="ECO:0007669"/>
    <property type="project" value="UniProtKB-KW"/>
</dbReference>
<dbReference type="Proteomes" id="UP000501408">
    <property type="component" value="Chromosome 1"/>
</dbReference>
<gene>
    <name evidence="6" type="ORF">HBA18_08125</name>
</gene>
<name>A0ABX6K592_SALCS</name>